<gene>
    <name evidence="8" type="ORF">CLV40_10458</name>
</gene>
<keyword evidence="9" id="KW-1185">Reference proteome</keyword>
<protein>
    <submittedName>
        <fullName evidence="8">Chloroorienticin B synthase/vancomycin aglycone glucosyltransferase</fullName>
    </submittedName>
</protein>
<feature type="domain" description="Erythromycin biosynthesis protein CIII-like C-terminal" evidence="7">
    <location>
        <begin position="272"/>
        <end position="364"/>
    </location>
</feature>
<feature type="domain" description="Glycosyltransferase family 28 N-terminal" evidence="6">
    <location>
        <begin position="3"/>
        <end position="127"/>
    </location>
</feature>
<dbReference type="Pfam" id="PF03033">
    <property type="entry name" value="Glyco_transf_28"/>
    <property type="match status" value="1"/>
</dbReference>
<evidence type="ECO:0000259" key="7">
    <source>
        <dbReference type="Pfam" id="PF06722"/>
    </source>
</evidence>
<dbReference type="GO" id="GO:0016758">
    <property type="term" value="F:hexosyltransferase activity"/>
    <property type="evidence" value="ECO:0007669"/>
    <property type="project" value="InterPro"/>
</dbReference>
<dbReference type="InterPro" id="IPR050426">
    <property type="entry name" value="Glycosyltransferase_28"/>
</dbReference>
<evidence type="ECO:0000256" key="1">
    <source>
        <dbReference type="ARBA" id="ARBA00004660"/>
    </source>
</evidence>
<keyword evidence="4 8" id="KW-0808">Transferase</keyword>
<proteinExistence type="inferred from homology"/>
<dbReference type="InterPro" id="IPR010610">
    <property type="entry name" value="EryCIII-like_C"/>
</dbReference>
<comment type="similarity">
    <text evidence="2">Belongs to the glycosyltransferase 28 family.</text>
</comment>
<evidence type="ECO:0000256" key="2">
    <source>
        <dbReference type="ARBA" id="ARBA00006962"/>
    </source>
</evidence>
<dbReference type="GO" id="GO:0005975">
    <property type="term" value="P:carbohydrate metabolic process"/>
    <property type="evidence" value="ECO:0007669"/>
    <property type="project" value="InterPro"/>
</dbReference>
<comment type="pathway">
    <text evidence="1">Antibiotic biosynthesis; vancomycin biosynthesis.</text>
</comment>
<evidence type="ECO:0000313" key="9">
    <source>
        <dbReference type="Proteomes" id="UP000239203"/>
    </source>
</evidence>
<accession>A0A2S6GUC8</accession>
<dbReference type="SUPFAM" id="SSF53756">
    <property type="entry name" value="UDP-Glycosyltransferase/glycogen phosphorylase"/>
    <property type="match status" value="1"/>
</dbReference>
<keyword evidence="3" id="KW-0328">Glycosyltransferase</keyword>
<dbReference type="FunFam" id="3.40.50.2000:FF:000009">
    <property type="entry name" value="Sterol 3-beta-glucosyltransferase UGT80A2"/>
    <property type="match status" value="1"/>
</dbReference>
<dbReference type="Gene3D" id="3.40.50.2000">
    <property type="entry name" value="Glycogen Phosphorylase B"/>
    <property type="match status" value="2"/>
</dbReference>
<dbReference type="EMBL" id="PTIX01000004">
    <property type="protein sequence ID" value="PPK68814.1"/>
    <property type="molecule type" value="Genomic_DNA"/>
</dbReference>
<evidence type="ECO:0000256" key="3">
    <source>
        <dbReference type="ARBA" id="ARBA00022676"/>
    </source>
</evidence>
<sequence>MRVLITGCGSRGDIEPLVALAVRLRELGAQVRTCLPPDYAQRCAEVGVPMVAVGRPVRAGARGPGEPPPGAVEVVAEVVAEWFDAVPAAAEGCDVVVSTGLLPTAVVARSVAEKLGVPYFYTIFSPDHLPSARSQEQRDLYNEGADRHFGDPVNAGRAAIGLPPVRDLFDYGYTDHPLLATDPVLAPPAAGLDAVQTGAWVLPDQRSLPAELEAFLAAGPPPVYVGFGSSSGSADAARASVDAARAHGRRVVLSRGWDELALDDDRDDCLAIGEVNLQALFGRVAAAVHHDSAGTTFVATLAGVPQVVLRHVIDNDVAQVYYSDRVAELGVGVALDGPIPDPEALSAAFATALTPDTRDRAAAVAATIRTDGTSVTAALLFAAAGVDQPPVPA</sequence>
<dbReference type="PANTHER" id="PTHR48050">
    <property type="entry name" value="STEROL 3-BETA-GLUCOSYLTRANSFERASE"/>
    <property type="match status" value="1"/>
</dbReference>
<keyword evidence="5" id="KW-0045">Antibiotic biosynthesis</keyword>
<dbReference type="InterPro" id="IPR002213">
    <property type="entry name" value="UDP_glucos_trans"/>
</dbReference>
<evidence type="ECO:0000313" key="8">
    <source>
        <dbReference type="EMBL" id="PPK68814.1"/>
    </source>
</evidence>
<dbReference type="GO" id="GO:0033072">
    <property type="term" value="P:vancomycin biosynthetic process"/>
    <property type="evidence" value="ECO:0007669"/>
    <property type="project" value="UniProtKB-UniPathway"/>
</dbReference>
<dbReference type="UniPathway" id="UPA00162"/>
<comment type="caution">
    <text evidence="8">The sequence shown here is derived from an EMBL/GenBank/DDBJ whole genome shotgun (WGS) entry which is preliminary data.</text>
</comment>
<evidence type="ECO:0000256" key="5">
    <source>
        <dbReference type="ARBA" id="ARBA00023194"/>
    </source>
</evidence>
<evidence type="ECO:0000256" key="4">
    <source>
        <dbReference type="ARBA" id="ARBA00022679"/>
    </source>
</evidence>
<dbReference type="FunFam" id="3.40.50.2000:FF:000292">
    <property type="entry name" value="Glycosyltransferase GtfE"/>
    <property type="match status" value="1"/>
</dbReference>
<dbReference type="OrthoDB" id="3253247at2"/>
<dbReference type="PANTHER" id="PTHR48050:SF13">
    <property type="entry name" value="STEROL 3-BETA-GLUCOSYLTRANSFERASE UGT80A2"/>
    <property type="match status" value="1"/>
</dbReference>
<organism evidence="8 9">
    <name type="scientific">Actinokineospora auranticolor</name>
    <dbReference type="NCBI Taxonomy" id="155976"/>
    <lineage>
        <taxon>Bacteria</taxon>
        <taxon>Bacillati</taxon>
        <taxon>Actinomycetota</taxon>
        <taxon>Actinomycetes</taxon>
        <taxon>Pseudonocardiales</taxon>
        <taxon>Pseudonocardiaceae</taxon>
        <taxon>Actinokineospora</taxon>
    </lineage>
</organism>
<dbReference type="RefSeq" id="WP_104478387.1">
    <property type="nucleotide sequence ID" value="NZ_CP154825.1"/>
</dbReference>
<evidence type="ECO:0000259" key="6">
    <source>
        <dbReference type="Pfam" id="PF03033"/>
    </source>
</evidence>
<dbReference type="Proteomes" id="UP000239203">
    <property type="component" value="Unassembled WGS sequence"/>
</dbReference>
<dbReference type="GO" id="GO:0008194">
    <property type="term" value="F:UDP-glycosyltransferase activity"/>
    <property type="evidence" value="ECO:0007669"/>
    <property type="project" value="InterPro"/>
</dbReference>
<dbReference type="InterPro" id="IPR004276">
    <property type="entry name" value="GlycoTrans_28_N"/>
</dbReference>
<dbReference type="CDD" id="cd03784">
    <property type="entry name" value="GT1_Gtf-like"/>
    <property type="match status" value="1"/>
</dbReference>
<dbReference type="AlphaFoldDB" id="A0A2S6GUC8"/>
<name>A0A2S6GUC8_9PSEU</name>
<reference evidence="8 9" key="1">
    <citation type="submission" date="2018-02" db="EMBL/GenBank/DDBJ databases">
        <title>Genomic Encyclopedia of Archaeal and Bacterial Type Strains, Phase II (KMG-II): from individual species to whole genera.</title>
        <authorList>
            <person name="Goeker M."/>
        </authorList>
    </citation>
    <scope>NUCLEOTIDE SEQUENCE [LARGE SCALE GENOMIC DNA]</scope>
    <source>
        <strain evidence="8 9">YU 961-1</strain>
    </source>
</reference>
<dbReference type="Pfam" id="PF06722">
    <property type="entry name" value="EryCIII-like_C"/>
    <property type="match status" value="1"/>
</dbReference>